<dbReference type="CDD" id="cd20292">
    <property type="entry name" value="cupin_QdtA-like"/>
    <property type="match status" value="1"/>
</dbReference>
<evidence type="ECO:0000259" key="1">
    <source>
        <dbReference type="Pfam" id="PF05523"/>
    </source>
</evidence>
<dbReference type="InterPro" id="IPR011051">
    <property type="entry name" value="RmlC_Cupin_sf"/>
</dbReference>
<dbReference type="Gene3D" id="2.60.120.10">
    <property type="entry name" value="Jelly Rolls"/>
    <property type="match status" value="1"/>
</dbReference>
<evidence type="ECO:0000313" key="2">
    <source>
        <dbReference type="EMBL" id="SVD42874.1"/>
    </source>
</evidence>
<dbReference type="Pfam" id="PF05523">
    <property type="entry name" value="FdtA"/>
    <property type="match status" value="1"/>
</dbReference>
<dbReference type="InterPro" id="IPR014710">
    <property type="entry name" value="RmlC-like_jellyroll"/>
</dbReference>
<protein>
    <recommendedName>
        <fullName evidence="1">Sugar 3,4-ketoisomerase QdtA cupin domain-containing protein</fullName>
    </recommendedName>
</protein>
<reference evidence="2" key="1">
    <citation type="submission" date="2018-05" db="EMBL/GenBank/DDBJ databases">
        <authorList>
            <person name="Lanie J.A."/>
            <person name="Ng W.-L."/>
            <person name="Kazmierczak K.M."/>
            <person name="Andrzejewski T.M."/>
            <person name="Davidsen T.M."/>
            <person name="Wayne K.J."/>
            <person name="Tettelin H."/>
            <person name="Glass J.I."/>
            <person name="Rusch D."/>
            <person name="Podicherti R."/>
            <person name="Tsui H.-C.T."/>
            <person name="Winkler M.E."/>
        </authorList>
    </citation>
    <scope>NUCLEOTIDE SEQUENCE</scope>
</reference>
<name>A0A382V8R1_9ZZZZ</name>
<organism evidence="2">
    <name type="scientific">marine metagenome</name>
    <dbReference type="NCBI Taxonomy" id="408172"/>
    <lineage>
        <taxon>unclassified sequences</taxon>
        <taxon>metagenomes</taxon>
        <taxon>ecological metagenomes</taxon>
    </lineage>
</organism>
<feature type="non-terminal residue" evidence="2">
    <location>
        <position position="1"/>
    </location>
</feature>
<accession>A0A382V8R1</accession>
<dbReference type="EMBL" id="UINC01150036">
    <property type="protein sequence ID" value="SVD42874.1"/>
    <property type="molecule type" value="Genomic_DNA"/>
</dbReference>
<dbReference type="InterPro" id="IPR008894">
    <property type="entry name" value="QdtA_cupin_dom"/>
</dbReference>
<gene>
    <name evidence="2" type="ORF">METZ01_LOCUS395728</name>
</gene>
<sequence length="100" mass="11349">VSALKGSIRGDHAHKKCSQFMVCVSGAIEVICDNGIEETTYLLDSPSAGLNVEPGVWAKEKYLTENAVLMVLCDRHYEKEDYIHSYNEFKTYTKIKMEKE</sequence>
<proteinExistence type="predicted"/>
<dbReference type="AlphaFoldDB" id="A0A382V8R1"/>
<dbReference type="SUPFAM" id="SSF51182">
    <property type="entry name" value="RmlC-like cupins"/>
    <property type="match status" value="1"/>
</dbReference>
<feature type="domain" description="Sugar 3,4-ketoisomerase QdtA cupin" evidence="1">
    <location>
        <begin position="5"/>
        <end position="93"/>
    </location>
</feature>